<name>A0ABX0PPR2_9GAMM</name>
<evidence type="ECO:0000259" key="3">
    <source>
        <dbReference type="Pfam" id="PF10145"/>
    </source>
</evidence>
<reference evidence="4 5" key="1">
    <citation type="submission" date="2020-03" db="EMBL/GenBank/DDBJ databases">
        <title>Identification of Halomonas strains.</title>
        <authorList>
            <person name="Xiao Z."/>
            <person name="Dong F."/>
            <person name="Wang Z."/>
            <person name="Zhao J.-Y."/>
        </authorList>
    </citation>
    <scope>NUCLEOTIDE SEQUENCE [LARGE SCALE GENOMIC DNA]</scope>
    <source>
        <strain evidence="4 5">DX6</strain>
    </source>
</reference>
<feature type="coiled-coil region" evidence="2">
    <location>
        <begin position="850"/>
        <end position="882"/>
    </location>
</feature>
<proteinExistence type="predicted"/>
<comment type="caution">
    <text evidence="4">The sequence shown here is derived from an EMBL/GenBank/DDBJ whole genome shotgun (WGS) entry which is preliminary data.</text>
</comment>
<feature type="domain" description="Phage tail tape measure protein" evidence="3">
    <location>
        <begin position="97"/>
        <end position="291"/>
    </location>
</feature>
<sequence length="932" mass="98307">MADLEKSVAIIFQGVDMMGSGVDSVTKRIDGVADSVERATQPLADVTLGVLKFEAALLTTGAAVTAFAIKLAGDFDAQFREISTLIDEPTDSLGAFRQEILDYGRDSTQSLDAINQSIYNAISAGVDYADSLDVVRQAERMAIAGKSDLDGALSVLVSSLNAYGAGMDQAEHFSDLLFQTVRSGVTTLPELGGSLANVTGLAATAGVSFEELLAAVATLTATGSTTSGAITQIQNAISNILKPTEQAKSLAEDLSIEFNAAALESKGLSGVLLDVQQATGGNTEQMAQLFGSVQALNGMLTLTGLGADRFADNIEAMGNATGATEEAYSRMAGTVEQGNQRIANSIQTALIAVGDPLLDEFGGIQEAIAAIFSAIGASVAGGELEAFVTELEAMFGSIEQTLLEVAKNLPEALEQADFSAFFNGIDLVRQAISDLFNGADLTSAEGLASVIETIGLGFEALSAYTAGAITAIGPFLDQLGDLVQLLLEVDPATVALVGSLGGAALAINTLAGAVTTVTGLMSAFAGRGGVVAKAVPILGGLVSVMTGPVGLAIAAGLVGKAVYDAGASFLGFSDNADEATRELREQNRAIDEGRLVYDYAIQDWVKAGEAQEDLAEWTRRTRQEVDDAIAGVDRHAEARAREARELAALNAEYMDYDALVDQAWRSSESFAREQENTAQSLRAVFDEIGPLENAWQRVDDGVFQHASNIGELETAYAQVKAAFEEGLIDQSQFDELTDYYREMVNGAEKGKTAQEELAKEVLETEEAILAAREAVLAHELALEELASNERIKSMEFSASIAVAELESDARKVEAILSATSETITGLADSAAGMWSTLAGGDLSFNQQWDLERAIEQQLDIQREAADQQRKLIDAQVDNLRARTEAMRRGDGLITISSDGLEPALEMIMWEIIEKVQLRANAEGAEFLLGLGA</sequence>
<evidence type="ECO:0000256" key="1">
    <source>
        <dbReference type="ARBA" id="ARBA00022612"/>
    </source>
</evidence>
<keyword evidence="2" id="KW-0175">Coiled coil</keyword>
<dbReference type="RefSeq" id="WP_167112648.1">
    <property type="nucleotide sequence ID" value="NZ_JAAQTO010000017.1"/>
</dbReference>
<evidence type="ECO:0000313" key="4">
    <source>
        <dbReference type="EMBL" id="NIC05270.1"/>
    </source>
</evidence>
<dbReference type="PANTHER" id="PTHR37813">
    <property type="entry name" value="FELS-2 PROPHAGE PROTEIN"/>
    <property type="match status" value="1"/>
</dbReference>
<evidence type="ECO:0000313" key="5">
    <source>
        <dbReference type="Proteomes" id="UP001318321"/>
    </source>
</evidence>
<gene>
    <name evidence="4" type="ORF">HBJ55_07520</name>
</gene>
<keyword evidence="1" id="KW-1188">Viral release from host cell</keyword>
<evidence type="ECO:0000256" key="2">
    <source>
        <dbReference type="SAM" id="Coils"/>
    </source>
</evidence>
<dbReference type="Pfam" id="PF10145">
    <property type="entry name" value="PhageMin_Tail"/>
    <property type="match status" value="1"/>
</dbReference>
<protein>
    <submittedName>
        <fullName evidence="4">Phage tail tape measure protein</fullName>
    </submittedName>
</protein>
<dbReference type="PANTHER" id="PTHR37813:SF1">
    <property type="entry name" value="FELS-2 PROPHAGE PROTEIN"/>
    <property type="match status" value="1"/>
</dbReference>
<dbReference type="InterPro" id="IPR010090">
    <property type="entry name" value="Phage_tape_meas"/>
</dbReference>
<accession>A0ABX0PPR2</accession>
<keyword evidence="5" id="KW-1185">Reference proteome</keyword>
<dbReference type="Proteomes" id="UP001318321">
    <property type="component" value="Unassembled WGS sequence"/>
</dbReference>
<organism evidence="4 5">
    <name type="scientific">Billgrantia bachuensis</name>
    <dbReference type="NCBI Taxonomy" id="2717286"/>
    <lineage>
        <taxon>Bacteria</taxon>
        <taxon>Pseudomonadati</taxon>
        <taxon>Pseudomonadota</taxon>
        <taxon>Gammaproteobacteria</taxon>
        <taxon>Oceanospirillales</taxon>
        <taxon>Halomonadaceae</taxon>
        <taxon>Billgrantia</taxon>
    </lineage>
</organism>
<dbReference type="NCBIfam" id="TIGR01760">
    <property type="entry name" value="tape_meas_TP901"/>
    <property type="match status" value="1"/>
</dbReference>
<dbReference type="EMBL" id="JAAQTO010000017">
    <property type="protein sequence ID" value="NIC05270.1"/>
    <property type="molecule type" value="Genomic_DNA"/>
</dbReference>